<comment type="subunit">
    <text evidence="3">Homodimer.</text>
</comment>
<dbReference type="InterPro" id="IPR001367">
    <property type="entry name" value="Fe_dep_repressor"/>
</dbReference>
<keyword evidence="7" id="KW-0238">DNA-binding</keyword>
<evidence type="ECO:0000256" key="3">
    <source>
        <dbReference type="ARBA" id="ARBA00011738"/>
    </source>
</evidence>
<accession>A0ABR9W767</accession>
<dbReference type="InterPro" id="IPR036390">
    <property type="entry name" value="WH_DNA-bd_sf"/>
</dbReference>
<dbReference type="InterPro" id="IPR038157">
    <property type="entry name" value="FeoA_core_dom"/>
</dbReference>
<dbReference type="Gene3D" id="2.30.30.90">
    <property type="match status" value="1"/>
</dbReference>
<keyword evidence="6" id="KW-0805">Transcription regulation</keyword>
<keyword evidence="10" id="KW-0464">Manganese</keyword>
<feature type="domain" description="HTH dtxR-type" evidence="12">
    <location>
        <begin position="6"/>
        <end position="68"/>
    </location>
</feature>
<evidence type="ECO:0000313" key="13">
    <source>
        <dbReference type="EMBL" id="MBE9405073.1"/>
    </source>
</evidence>
<organism evidence="13 14">
    <name type="scientific">Brachybacterium epidermidis</name>
    <dbReference type="NCBI Taxonomy" id="2781983"/>
    <lineage>
        <taxon>Bacteria</taxon>
        <taxon>Bacillati</taxon>
        <taxon>Actinomycetota</taxon>
        <taxon>Actinomycetes</taxon>
        <taxon>Micrococcales</taxon>
        <taxon>Dermabacteraceae</taxon>
        <taxon>Brachybacterium</taxon>
    </lineage>
</organism>
<evidence type="ECO:0000256" key="2">
    <source>
        <dbReference type="ARBA" id="ARBA00007871"/>
    </source>
</evidence>
<dbReference type="PROSITE" id="PS50944">
    <property type="entry name" value="HTH_DTXR"/>
    <property type="match status" value="1"/>
</dbReference>
<keyword evidence="9" id="KW-0804">Transcription</keyword>
<evidence type="ECO:0000256" key="10">
    <source>
        <dbReference type="ARBA" id="ARBA00023211"/>
    </source>
</evidence>
<reference evidence="13 14" key="1">
    <citation type="submission" date="2020-10" db="EMBL/GenBank/DDBJ databases">
        <title>Draft genome and description of Brachybacterium epidermidis sp nov.</title>
        <authorList>
            <person name="Boxberger M."/>
            <person name="La Scola B."/>
        </authorList>
    </citation>
    <scope>NUCLEOTIDE SEQUENCE [LARGE SCALE GENOMIC DNA]</scope>
    <source>
        <strain evidence="13 14">Marseille-Q2903</strain>
    </source>
</reference>
<dbReference type="Gene3D" id="1.10.60.10">
    <property type="entry name" value="Iron dependent repressor, metal binding and dimerisation domain"/>
    <property type="match status" value="1"/>
</dbReference>
<evidence type="ECO:0000256" key="11">
    <source>
        <dbReference type="ARBA" id="ARBA00032593"/>
    </source>
</evidence>
<dbReference type="Pfam" id="PF01325">
    <property type="entry name" value="Fe_dep_repress"/>
    <property type="match status" value="1"/>
</dbReference>
<keyword evidence="14" id="KW-1185">Reference proteome</keyword>
<protein>
    <recommendedName>
        <fullName evidence="11">Manganese transport regulator</fullName>
    </recommendedName>
</protein>
<dbReference type="InterPro" id="IPR036421">
    <property type="entry name" value="Fe_dep_repressor_sf"/>
</dbReference>
<evidence type="ECO:0000313" key="14">
    <source>
        <dbReference type="Proteomes" id="UP000644727"/>
    </source>
</evidence>
<dbReference type="InterPro" id="IPR022687">
    <property type="entry name" value="HTH_DTXR"/>
</dbReference>
<dbReference type="Pfam" id="PF04023">
    <property type="entry name" value="FeoA"/>
    <property type="match status" value="1"/>
</dbReference>
<sequence length="226" mass="24342">MSVDELSASAQNYLKAIWGLSEWSDEPVTLKLIAQRTGVALSAASDAVRKLTEQGLLSHARYGSVELTEVGRSYALVMVRRHRLIETFLVGTLGYRWDEVHEEAEQLEHAVSDLMVERIDDVLGRPRRDPHGDPIPAADGTVTVPDARRLTDVGAEGRFVVERISDTDPAMLQFFESQGIGVGATLVVAAGAPFSDALEVRSGEVGSPTLLGRSATDALYVSAGPT</sequence>
<evidence type="ECO:0000259" key="12">
    <source>
        <dbReference type="PROSITE" id="PS50944"/>
    </source>
</evidence>
<dbReference type="Gene3D" id="1.10.10.10">
    <property type="entry name" value="Winged helix-like DNA-binding domain superfamily/Winged helix DNA-binding domain"/>
    <property type="match status" value="1"/>
</dbReference>
<dbReference type="EMBL" id="JADEYR010000019">
    <property type="protein sequence ID" value="MBE9405073.1"/>
    <property type="molecule type" value="Genomic_DNA"/>
</dbReference>
<evidence type="ECO:0000256" key="1">
    <source>
        <dbReference type="ARBA" id="ARBA00004496"/>
    </source>
</evidence>
<comment type="subcellular location">
    <subcellularLocation>
        <location evidence="1">Cytoplasm</location>
    </subcellularLocation>
</comment>
<proteinExistence type="inferred from homology"/>
<comment type="caution">
    <text evidence="13">The sequence shown here is derived from an EMBL/GenBank/DDBJ whole genome shotgun (WGS) entry which is preliminary data.</text>
</comment>
<comment type="similarity">
    <text evidence="2">Belongs to the DtxR/MntR family.</text>
</comment>
<dbReference type="PANTHER" id="PTHR33238:SF11">
    <property type="entry name" value="TRANSCRIPTIONAL REGULATOR MNTR"/>
    <property type="match status" value="1"/>
</dbReference>
<evidence type="ECO:0000256" key="7">
    <source>
        <dbReference type="ARBA" id="ARBA00023125"/>
    </source>
</evidence>
<dbReference type="SUPFAM" id="SSF46785">
    <property type="entry name" value="Winged helix' DNA-binding domain"/>
    <property type="match status" value="1"/>
</dbReference>
<dbReference type="SMART" id="SM00529">
    <property type="entry name" value="HTH_DTXR"/>
    <property type="match status" value="1"/>
</dbReference>
<dbReference type="RefSeq" id="WP_193866804.1">
    <property type="nucleotide sequence ID" value="NZ_JADEYR010000019.1"/>
</dbReference>
<evidence type="ECO:0000256" key="4">
    <source>
        <dbReference type="ARBA" id="ARBA00022490"/>
    </source>
</evidence>
<dbReference type="Pfam" id="PF02742">
    <property type="entry name" value="Fe_dep_repr_C"/>
    <property type="match status" value="1"/>
</dbReference>
<keyword evidence="8" id="KW-0010">Activator</keyword>
<dbReference type="Proteomes" id="UP000644727">
    <property type="component" value="Unassembled WGS sequence"/>
</dbReference>
<dbReference type="PANTHER" id="PTHR33238">
    <property type="entry name" value="IRON (METAL) DEPENDENT REPRESSOR, DTXR FAMILY"/>
    <property type="match status" value="1"/>
</dbReference>
<keyword evidence="5" id="KW-0678">Repressor</keyword>
<dbReference type="InterPro" id="IPR050536">
    <property type="entry name" value="DtxR_MntR_Metal-Reg"/>
</dbReference>
<gene>
    <name evidence="13" type="ORF">IOE58_13085</name>
</gene>
<keyword evidence="4" id="KW-0963">Cytoplasm</keyword>
<evidence type="ECO:0000256" key="9">
    <source>
        <dbReference type="ARBA" id="ARBA00023163"/>
    </source>
</evidence>
<dbReference type="InterPro" id="IPR022689">
    <property type="entry name" value="Iron_dep_repressor"/>
</dbReference>
<dbReference type="SMART" id="SM00899">
    <property type="entry name" value="FeoA"/>
    <property type="match status" value="1"/>
</dbReference>
<evidence type="ECO:0000256" key="8">
    <source>
        <dbReference type="ARBA" id="ARBA00023159"/>
    </source>
</evidence>
<evidence type="ECO:0000256" key="6">
    <source>
        <dbReference type="ARBA" id="ARBA00023015"/>
    </source>
</evidence>
<name>A0ABR9W767_9MICO</name>
<evidence type="ECO:0000256" key="5">
    <source>
        <dbReference type="ARBA" id="ARBA00022491"/>
    </source>
</evidence>
<dbReference type="InterPro" id="IPR007167">
    <property type="entry name" value="Fe-transptr_FeoA-like"/>
</dbReference>
<dbReference type="InterPro" id="IPR036388">
    <property type="entry name" value="WH-like_DNA-bd_sf"/>
</dbReference>
<dbReference type="SUPFAM" id="SSF47979">
    <property type="entry name" value="Iron-dependent repressor protein, dimerization domain"/>
    <property type="match status" value="1"/>
</dbReference>